<evidence type="ECO:0000256" key="11">
    <source>
        <dbReference type="ARBA" id="ARBA00023033"/>
    </source>
</evidence>
<evidence type="ECO:0000256" key="5">
    <source>
        <dbReference type="ARBA" id="ARBA00022617"/>
    </source>
</evidence>
<protein>
    <submittedName>
        <fullName evidence="15">Cytochrome P450 monooxygenase</fullName>
    </submittedName>
</protein>
<keyword evidence="6 14" id="KW-0812">Transmembrane</keyword>
<dbReference type="FunFam" id="1.10.630.10:FF:000063">
    <property type="entry name" value="Cytochrome P450 monooxygenase"/>
    <property type="match status" value="1"/>
</dbReference>
<dbReference type="InterPro" id="IPR050121">
    <property type="entry name" value="Cytochrome_P450_monoxygenase"/>
</dbReference>
<comment type="similarity">
    <text evidence="4">Belongs to the cytochrome P450 family.</text>
</comment>
<name>A0A9P4LVG5_9PEZI</name>
<proteinExistence type="inferred from homology"/>
<dbReference type="InterPro" id="IPR001128">
    <property type="entry name" value="Cyt_P450"/>
</dbReference>
<dbReference type="Proteomes" id="UP000799776">
    <property type="component" value="Unassembled WGS sequence"/>
</dbReference>
<keyword evidence="9" id="KW-0560">Oxidoreductase</keyword>
<keyword evidence="8 14" id="KW-1133">Transmembrane helix</keyword>
<dbReference type="AlphaFoldDB" id="A0A9P4LVG5"/>
<dbReference type="GO" id="GO:1902181">
    <property type="term" value="P:verruculogen biosynthetic process"/>
    <property type="evidence" value="ECO:0007669"/>
    <property type="project" value="UniProtKB-ARBA"/>
</dbReference>
<evidence type="ECO:0000313" key="16">
    <source>
        <dbReference type="Proteomes" id="UP000799776"/>
    </source>
</evidence>
<dbReference type="PRINTS" id="PR00385">
    <property type="entry name" value="P450"/>
</dbReference>
<comment type="caution">
    <text evidence="15">The sequence shown here is derived from an EMBL/GenBank/DDBJ whole genome shotgun (WGS) entry which is preliminary data.</text>
</comment>
<dbReference type="GO" id="GO:0020037">
    <property type="term" value="F:heme binding"/>
    <property type="evidence" value="ECO:0007669"/>
    <property type="project" value="InterPro"/>
</dbReference>
<organism evidence="15 16">
    <name type="scientific">Saccharata proteae CBS 121410</name>
    <dbReference type="NCBI Taxonomy" id="1314787"/>
    <lineage>
        <taxon>Eukaryota</taxon>
        <taxon>Fungi</taxon>
        <taxon>Dikarya</taxon>
        <taxon>Ascomycota</taxon>
        <taxon>Pezizomycotina</taxon>
        <taxon>Dothideomycetes</taxon>
        <taxon>Dothideomycetes incertae sedis</taxon>
        <taxon>Botryosphaeriales</taxon>
        <taxon>Saccharataceae</taxon>
        <taxon>Saccharata</taxon>
    </lineage>
</organism>
<feature type="transmembrane region" description="Helical" evidence="14">
    <location>
        <begin position="33"/>
        <end position="52"/>
    </location>
</feature>
<evidence type="ECO:0000256" key="13">
    <source>
        <dbReference type="PIRSR" id="PIRSR602401-1"/>
    </source>
</evidence>
<keyword evidence="5 13" id="KW-0349">Heme</keyword>
<evidence type="ECO:0000256" key="12">
    <source>
        <dbReference type="ARBA" id="ARBA00023136"/>
    </source>
</evidence>
<keyword evidence="11 15" id="KW-0503">Monooxygenase</keyword>
<gene>
    <name evidence="15" type="ORF">K490DRAFT_42114</name>
</gene>
<dbReference type="Gene3D" id="1.10.630.10">
    <property type="entry name" value="Cytochrome P450"/>
    <property type="match status" value="1"/>
</dbReference>
<keyword evidence="10 13" id="KW-0408">Iron</keyword>
<dbReference type="PANTHER" id="PTHR24305">
    <property type="entry name" value="CYTOCHROME P450"/>
    <property type="match status" value="1"/>
</dbReference>
<evidence type="ECO:0000256" key="8">
    <source>
        <dbReference type="ARBA" id="ARBA00022989"/>
    </source>
</evidence>
<evidence type="ECO:0000256" key="7">
    <source>
        <dbReference type="ARBA" id="ARBA00022723"/>
    </source>
</evidence>
<dbReference type="GO" id="GO:0005506">
    <property type="term" value="F:iron ion binding"/>
    <property type="evidence" value="ECO:0007669"/>
    <property type="project" value="InterPro"/>
</dbReference>
<dbReference type="SUPFAM" id="SSF48264">
    <property type="entry name" value="Cytochrome P450"/>
    <property type="match status" value="1"/>
</dbReference>
<evidence type="ECO:0000256" key="4">
    <source>
        <dbReference type="ARBA" id="ARBA00010617"/>
    </source>
</evidence>
<dbReference type="GO" id="GO:0016705">
    <property type="term" value="F:oxidoreductase activity, acting on paired donors, with incorporation or reduction of molecular oxygen"/>
    <property type="evidence" value="ECO:0007669"/>
    <property type="project" value="InterPro"/>
</dbReference>
<dbReference type="InterPro" id="IPR036396">
    <property type="entry name" value="Cyt_P450_sf"/>
</dbReference>
<evidence type="ECO:0000256" key="6">
    <source>
        <dbReference type="ARBA" id="ARBA00022692"/>
    </source>
</evidence>
<keyword evidence="12 14" id="KW-0472">Membrane</keyword>
<dbReference type="CDD" id="cd11061">
    <property type="entry name" value="CYP67-like"/>
    <property type="match status" value="1"/>
</dbReference>
<keyword evidence="16" id="KW-1185">Reference proteome</keyword>
<evidence type="ECO:0000256" key="9">
    <source>
        <dbReference type="ARBA" id="ARBA00023002"/>
    </source>
</evidence>
<feature type="binding site" description="axial binding residue" evidence="13">
    <location>
        <position position="480"/>
    </location>
    <ligand>
        <name>heme</name>
        <dbReference type="ChEBI" id="CHEBI:30413"/>
    </ligand>
    <ligandPart>
        <name>Fe</name>
        <dbReference type="ChEBI" id="CHEBI:18248"/>
    </ligandPart>
</feature>
<comment type="pathway">
    <text evidence="3">Mycotoxin biosynthesis.</text>
</comment>
<dbReference type="Pfam" id="PF00067">
    <property type="entry name" value="p450"/>
    <property type="match status" value="1"/>
</dbReference>
<evidence type="ECO:0000256" key="1">
    <source>
        <dbReference type="ARBA" id="ARBA00001971"/>
    </source>
</evidence>
<dbReference type="PANTHER" id="PTHR24305:SF112">
    <property type="entry name" value="L-ORNITHINE-N5-MONOOXYGENASE (EUROFUNG)"/>
    <property type="match status" value="1"/>
</dbReference>
<evidence type="ECO:0000256" key="3">
    <source>
        <dbReference type="ARBA" id="ARBA00004685"/>
    </source>
</evidence>
<evidence type="ECO:0000256" key="10">
    <source>
        <dbReference type="ARBA" id="ARBA00023004"/>
    </source>
</evidence>
<dbReference type="GO" id="GO:0016020">
    <property type="term" value="C:membrane"/>
    <property type="evidence" value="ECO:0007669"/>
    <property type="project" value="UniProtKB-SubCell"/>
</dbReference>
<accession>A0A9P4LVG5</accession>
<comment type="subcellular location">
    <subcellularLocation>
        <location evidence="2">Membrane</location>
    </subcellularLocation>
</comment>
<dbReference type="GO" id="GO:0004497">
    <property type="term" value="F:monooxygenase activity"/>
    <property type="evidence" value="ECO:0007669"/>
    <property type="project" value="UniProtKB-KW"/>
</dbReference>
<comment type="cofactor">
    <cofactor evidence="1 13">
        <name>heme</name>
        <dbReference type="ChEBI" id="CHEBI:30413"/>
    </cofactor>
</comment>
<dbReference type="InterPro" id="IPR002401">
    <property type="entry name" value="Cyt_P450_E_grp-I"/>
</dbReference>
<dbReference type="OrthoDB" id="6692864at2759"/>
<dbReference type="EMBL" id="ML978720">
    <property type="protein sequence ID" value="KAF2087465.1"/>
    <property type="molecule type" value="Genomic_DNA"/>
</dbReference>
<feature type="transmembrane region" description="Helical" evidence="14">
    <location>
        <begin position="59"/>
        <end position="81"/>
    </location>
</feature>
<reference evidence="15" key="1">
    <citation type="journal article" date="2020" name="Stud. Mycol.">
        <title>101 Dothideomycetes genomes: a test case for predicting lifestyles and emergence of pathogens.</title>
        <authorList>
            <person name="Haridas S."/>
            <person name="Albert R."/>
            <person name="Binder M."/>
            <person name="Bloem J."/>
            <person name="Labutti K."/>
            <person name="Salamov A."/>
            <person name="Andreopoulos B."/>
            <person name="Baker S."/>
            <person name="Barry K."/>
            <person name="Bills G."/>
            <person name="Bluhm B."/>
            <person name="Cannon C."/>
            <person name="Castanera R."/>
            <person name="Culley D."/>
            <person name="Daum C."/>
            <person name="Ezra D."/>
            <person name="Gonzalez J."/>
            <person name="Henrissat B."/>
            <person name="Kuo A."/>
            <person name="Liang C."/>
            <person name="Lipzen A."/>
            <person name="Lutzoni F."/>
            <person name="Magnuson J."/>
            <person name="Mondo S."/>
            <person name="Nolan M."/>
            <person name="Ohm R."/>
            <person name="Pangilinan J."/>
            <person name="Park H.-J."/>
            <person name="Ramirez L."/>
            <person name="Alfaro M."/>
            <person name="Sun H."/>
            <person name="Tritt A."/>
            <person name="Yoshinaga Y."/>
            <person name="Zwiers L.-H."/>
            <person name="Turgeon B."/>
            <person name="Goodwin S."/>
            <person name="Spatafora J."/>
            <person name="Crous P."/>
            <person name="Grigoriev I."/>
        </authorList>
    </citation>
    <scope>NUCLEOTIDE SEQUENCE</scope>
    <source>
        <strain evidence="15">CBS 121410</strain>
    </source>
</reference>
<evidence type="ECO:0000256" key="2">
    <source>
        <dbReference type="ARBA" id="ARBA00004370"/>
    </source>
</evidence>
<dbReference type="PRINTS" id="PR00463">
    <property type="entry name" value="EP450I"/>
</dbReference>
<evidence type="ECO:0000313" key="15">
    <source>
        <dbReference type="EMBL" id="KAF2087465.1"/>
    </source>
</evidence>
<sequence>MSALSCAVAALVGIASHIGFFHRAEHHLNGITYLQVFLAVCTISSFALVHYADQTVKETVGLVSAVAGSWLVGLWTSLLVYRVLLHPLNKFSGPFAARFSSFWISFHVGNSQAYKTIHDLHKKYGQFVRYGSNEISITHPEAVNIVYGYGTKCKKAAWYDNDYPLTSMHTTRDRKFHDQRRRVWSTAFSDKSLRGYESRVQSYGDQLVRQLRAFSGQSVDVTKWFSLLAYDVMGDLAFGKNFGMLQSGEEHFAVRLLSEGMGILAFMVPPWFFRILTSIPGLAAGYWKFINYCNSQLDARLESKPEIPDIMSALLENFGSQKPTGVDLSYLQGDARLIIVAGSDTTSSTITHVFHYLARDPELILRLREEITPKVSADGHIVHREIQDLPYLNGVINEGLRLHPPVPTALPRITPPEGITIDGTHIPGNMTVICPAYAIARDEATYGRAEEFLPERWSEQPELVKNKTAFAPFSTGTYGCIGRPLALMELRLVIAKLVIAYDITFAPGETGHALLNETKDHFTSEPAELRLTFRERATA</sequence>
<evidence type="ECO:0000256" key="14">
    <source>
        <dbReference type="SAM" id="Phobius"/>
    </source>
</evidence>
<keyword evidence="7 13" id="KW-0479">Metal-binding</keyword>